<reference evidence="4" key="2">
    <citation type="submission" date="2019-08" db="EMBL/GenBank/DDBJ databases">
        <title>Marinilactibacillus psychrotolerans M13-2T whole genome sequencing project.</title>
        <authorList>
            <person name="Ishikawa M."/>
            <person name="Suzuki T."/>
            <person name="Matsutani M."/>
        </authorList>
    </citation>
    <scope>NUCLEOTIDE SEQUENCE</scope>
    <source>
        <strain evidence="4">M13-2T</strain>
    </source>
</reference>
<dbReference type="Proteomes" id="UP000887127">
    <property type="component" value="Unassembled WGS sequence"/>
</dbReference>
<comment type="caution">
    <text evidence="5">The sequence shown here is derived from an EMBL/GenBank/DDBJ whole genome shotgun (WGS) entry which is preliminary data.</text>
</comment>
<evidence type="ECO:0000313" key="4">
    <source>
        <dbReference type="EMBL" id="GEQ35021.1"/>
    </source>
</evidence>
<dbReference type="Pfam" id="PF08864">
    <property type="entry name" value="UPF0302"/>
    <property type="match status" value="1"/>
</dbReference>
<evidence type="ECO:0000313" key="6">
    <source>
        <dbReference type="Proteomes" id="UP000307201"/>
    </source>
</evidence>
<dbReference type="InterPro" id="IPR014957">
    <property type="entry name" value="IDEAL_dom"/>
</dbReference>
<sequence>MNNRVQLKDKKHFLKWFLQRYQMKRRESMWILNYLLNHDIVLNKAKFVESAERTPRGIRMAAVGTDQEAFKFYKDGHAFDNPEQAFHEVRLNWHTDLYIELFFTDSWMSPEYLTVLEDNPFSSWNDSISEELSQEVNDAIDQFHLEEMRNRLIQEIDRALEQDEKNTFYELTNELKVVEEKLNNGLPHS</sequence>
<dbReference type="AlphaFoldDB" id="A0A511GY95"/>
<evidence type="ECO:0000256" key="1">
    <source>
        <dbReference type="HAMAP-Rule" id="MF_00760"/>
    </source>
</evidence>
<dbReference type="GeneID" id="96910583"/>
<comment type="similarity">
    <text evidence="1">Belongs to the UPF0302 family.</text>
</comment>
<protein>
    <recommendedName>
        <fullName evidence="1">UPF0302 protein FEZ48_00835</fullName>
    </recommendedName>
</protein>
<dbReference type="Gene3D" id="4.10.810.10">
    <property type="entry name" value="Virus Scaffolding Protein, Chain A"/>
    <property type="match status" value="1"/>
</dbReference>
<feature type="domain" description="IDEAL" evidence="2">
    <location>
        <begin position="149"/>
        <end position="175"/>
    </location>
</feature>
<dbReference type="EMBL" id="BKBI01000003">
    <property type="protein sequence ID" value="GEQ35021.1"/>
    <property type="molecule type" value="Genomic_DNA"/>
</dbReference>
<proteinExistence type="inferred from homology"/>
<name>A0A511GY95_9LACT</name>
<dbReference type="Pfam" id="PF08858">
    <property type="entry name" value="IDEAL"/>
    <property type="match status" value="1"/>
</dbReference>
<evidence type="ECO:0000259" key="2">
    <source>
        <dbReference type="Pfam" id="PF08858"/>
    </source>
</evidence>
<dbReference type="PIRSF" id="PIRSF007165">
    <property type="entry name" value="UCP007165"/>
    <property type="match status" value="1"/>
</dbReference>
<dbReference type="InterPro" id="IPR014963">
    <property type="entry name" value="UPF0302_N"/>
</dbReference>
<dbReference type="NCBIfam" id="NF002965">
    <property type="entry name" value="PRK03636.1"/>
    <property type="match status" value="1"/>
</dbReference>
<dbReference type="Gene3D" id="3.40.1530.30">
    <property type="entry name" value="Uncharacterised family UPF0302, N-terminal domain"/>
    <property type="match status" value="1"/>
</dbReference>
<dbReference type="InterPro" id="IPR027393">
    <property type="entry name" value="Virus_scaffolding_prot_C"/>
</dbReference>
<dbReference type="STRING" id="191770.SAMN04488013_103148"/>
<dbReference type="RefSeq" id="WP_091760348.1">
    <property type="nucleotide sequence ID" value="NZ_BJVX01000003.1"/>
</dbReference>
<organism evidence="5 6">
    <name type="scientific">Marinilactibacillus psychrotolerans</name>
    <dbReference type="NCBI Taxonomy" id="191770"/>
    <lineage>
        <taxon>Bacteria</taxon>
        <taxon>Bacillati</taxon>
        <taxon>Bacillota</taxon>
        <taxon>Bacilli</taxon>
        <taxon>Lactobacillales</taxon>
        <taxon>Carnobacteriaceae</taxon>
        <taxon>Marinilactibacillus</taxon>
    </lineage>
</organism>
<dbReference type="Proteomes" id="UP000307201">
    <property type="component" value="Unassembled WGS sequence"/>
</dbReference>
<dbReference type="OrthoDB" id="2155814at2"/>
<dbReference type="InterPro" id="IPR011188">
    <property type="entry name" value="UPF0302"/>
</dbReference>
<gene>
    <name evidence="5" type="ORF">FEZ48_00835</name>
    <name evidence="4" type="ORF">M132T_05290</name>
</gene>
<dbReference type="InterPro" id="IPR038091">
    <property type="entry name" value="UPF0302_N_sf"/>
</dbReference>
<evidence type="ECO:0000259" key="3">
    <source>
        <dbReference type="Pfam" id="PF08864"/>
    </source>
</evidence>
<evidence type="ECO:0000313" key="5">
    <source>
        <dbReference type="EMBL" id="TLQ09329.1"/>
    </source>
</evidence>
<accession>A0A511GY95</accession>
<dbReference type="EMBL" id="VBTE01000002">
    <property type="protein sequence ID" value="TLQ09329.1"/>
    <property type="molecule type" value="Genomic_DNA"/>
</dbReference>
<reference evidence="5 6" key="1">
    <citation type="submission" date="2019-05" db="EMBL/GenBank/DDBJ databases">
        <title>The metagenome of a microbial culture collection derived from dairy environment covers the genomic content of the human microbiome.</title>
        <authorList>
            <person name="Roder T."/>
            <person name="Wuthrich D."/>
            <person name="Sattari Z."/>
            <person name="Von Ah U."/>
            <person name="Bar C."/>
            <person name="Ronchi F."/>
            <person name="Macpherson A.J."/>
            <person name="Ganal-Vonarburg S.C."/>
            <person name="Bruggmann R."/>
            <person name="Vergeres G."/>
        </authorList>
    </citation>
    <scope>NUCLEOTIDE SEQUENCE [LARGE SCALE GENOMIC DNA]</scope>
    <source>
        <strain evidence="5 6">FAM 24235</strain>
    </source>
</reference>
<dbReference type="HAMAP" id="MF_00760">
    <property type="entry name" value="UPF0302"/>
    <property type="match status" value="1"/>
</dbReference>
<feature type="domain" description="UPF0302" evidence="3">
    <location>
        <begin position="9"/>
        <end position="113"/>
    </location>
</feature>